<keyword evidence="9" id="KW-0175">Coiled coil</keyword>
<name>A0ABQ8AJM7_BRANA</name>
<comment type="similarity">
    <text evidence="2">Belongs to the TIM16/PAM16 family.</text>
</comment>
<protein>
    <submittedName>
        <fullName evidence="11">Uncharacterized protein</fullName>
    </submittedName>
</protein>
<evidence type="ECO:0000256" key="4">
    <source>
        <dbReference type="ARBA" id="ARBA00022792"/>
    </source>
</evidence>
<proteinExistence type="inferred from homology"/>
<feature type="coiled-coil region" evidence="9">
    <location>
        <begin position="253"/>
        <end position="308"/>
    </location>
</feature>
<dbReference type="PANTHER" id="PTHR12388:SF6">
    <property type="entry name" value="MITOCHONDRIAL IMPORT INNER MEMBRANE TRANSLOCASE SUBUNIT PAM16 LIKE 1"/>
    <property type="match status" value="1"/>
</dbReference>
<dbReference type="Proteomes" id="UP000824890">
    <property type="component" value="Unassembled WGS sequence"/>
</dbReference>
<evidence type="ECO:0000256" key="7">
    <source>
        <dbReference type="ARBA" id="ARBA00023128"/>
    </source>
</evidence>
<evidence type="ECO:0000256" key="6">
    <source>
        <dbReference type="ARBA" id="ARBA00023010"/>
    </source>
</evidence>
<keyword evidence="12" id="KW-1185">Reference proteome</keyword>
<evidence type="ECO:0000313" key="11">
    <source>
        <dbReference type="EMBL" id="KAH0892766.1"/>
    </source>
</evidence>
<dbReference type="Pfam" id="PF03656">
    <property type="entry name" value="Pam16"/>
    <property type="match status" value="1"/>
</dbReference>
<dbReference type="InterPro" id="IPR005341">
    <property type="entry name" value="Tim16"/>
</dbReference>
<dbReference type="PANTHER" id="PTHR12388">
    <property type="entry name" value="MITOCHONDRIA ASSOCIATED GRANULOCYTE MACROPHAGE CSF SIGNALING MOLECULE"/>
    <property type="match status" value="1"/>
</dbReference>
<feature type="region of interest" description="Disordered" evidence="10">
    <location>
        <begin position="368"/>
        <end position="401"/>
    </location>
</feature>
<reference evidence="11 12" key="1">
    <citation type="submission" date="2021-05" db="EMBL/GenBank/DDBJ databases">
        <title>Genome Assembly of Synthetic Allotetraploid Brassica napus Reveals Homoeologous Exchanges between Subgenomes.</title>
        <authorList>
            <person name="Davis J.T."/>
        </authorList>
    </citation>
    <scope>NUCLEOTIDE SEQUENCE [LARGE SCALE GENOMIC DNA]</scope>
    <source>
        <strain evidence="12">cv. Da-Ae</strain>
        <tissue evidence="11">Seedling</tissue>
    </source>
</reference>
<evidence type="ECO:0000256" key="8">
    <source>
        <dbReference type="ARBA" id="ARBA00023136"/>
    </source>
</evidence>
<evidence type="ECO:0000313" key="12">
    <source>
        <dbReference type="Proteomes" id="UP000824890"/>
    </source>
</evidence>
<comment type="caution">
    <text evidence="11">The sequence shown here is derived from an EMBL/GenBank/DDBJ whole genome shotgun (WGS) entry which is preliminary data.</text>
</comment>
<evidence type="ECO:0000256" key="1">
    <source>
        <dbReference type="ARBA" id="ARBA00004637"/>
    </source>
</evidence>
<sequence>MEIPPRVIYPRRFHASPSQYTVAAPDLRDKLATLVDRNEKVKTAYHQLQSQIASGLAEAGEVFESLAIPLMKLVGLKTSEMESEGRHSTFIFNTERHHMDDTAQNGARSDDLNNQILRSKEENYAAKVDSARKEIVHNHKGQLRQLVHMLRQIETQVNSHRGDIVQMLDDGRNSFQEFIQKSLYYLSSVHSRNDDTFPATVKLLRILFNNINELLGSVDTGVTDLMQALSKNMCNPMSKYVGNLAADVKVGPCVQLMKVVNEMERANADTRRELEDARERIRLAEERKMEALSRLKKAEDQVQRMTSSARFLLPSSQEKQEEHSVNGKRICTEGSRESEEKLLWNLLSKRRKHQEPESPMGPKELIRQAGTKHKPLVQSRRMTRSQTRLSSPTGRPDALIPLGVSPSVRTVTWRRNSFTHQAARLLATLIVYGSGAVIRACTQAYRQALANASKSGVAQEAMHSLKRGIRGLTEPEARQILGVTEKSSWGEVLKRYDKLFERNAKSGSFYLQSKVHRAKECLEAAYQKKP</sequence>
<evidence type="ECO:0000256" key="5">
    <source>
        <dbReference type="ARBA" id="ARBA00022927"/>
    </source>
</evidence>
<keyword evidence="5" id="KW-0653">Protein transport</keyword>
<accession>A0ABQ8AJM7</accession>
<dbReference type="Gene3D" id="1.10.287.110">
    <property type="entry name" value="DnaJ domain"/>
    <property type="match status" value="1"/>
</dbReference>
<dbReference type="InterPro" id="IPR036869">
    <property type="entry name" value="J_dom_sf"/>
</dbReference>
<comment type="subcellular location">
    <subcellularLocation>
        <location evidence="1">Mitochondrion inner membrane</location>
        <topology evidence="1">Peripheral membrane protein</topology>
    </subcellularLocation>
</comment>
<keyword evidence="6" id="KW-0811">Translocation</keyword>
<gene>
    <name evidence="11" type="ORF">HID58_055195</name>
</gene>
<evidence type="ECO:0000256" key="3">
    <source>
        <dbReference type="ARBA" id="ARBA00022448"/>
    </source>
</evidence>
<keyword evidence="7" id="KW-0496">Mitochondrion</keyword>
<feature type="compositionally biased region" description="Polar residues" evidence="10">
    <location>
        <begin position="384"/>
        <end position="393"/>
    </location>
</feature>
<evidence type="ECO:0000256" key="2">
    <source>
        <dbReference type="ARBA" id="ARBA00008817"/>
    </source>
</evidence>
<dbReference type="EMBL" id="JAGKQM010000013">
    <property type="protein sequence ID" value="KAH0892766.1"/>
    <property type="molecule type" value="Genomic_DNA"/>
</dbReference>
<evidence type="ECO:0000256" key="10">
    <source>
        <dbReference type="SAM" id="MobiDB-lite"/>
    </source>
</evidence>
<keyword evidence="4" id="KW-0999">Mitochondrion inner membrane</keyword>
<organism evidence="11 12">
    <name type="scientific">Brassica napus</name>
    <name type="common">Rape</name>
    <dbReference type="NCBI Taxonomy" id="3708"/>
    <lineage>
        <taxon>Eukaryota</taxon>
        <taxon>Viridiplantae</taxon>
        <taxon>Streptophyta</taxon>
        <taxon>Embryophyta</taxon>
        <taxon>Tracheophyta</taxon>
        <taxon>Spermatophyta</taxon>
        <taxon>Magnoliopsida</taxon>
        <taxon>eudicotyledons</taxon>
        <taxon>Gunneridae</taxon>
        <taxon>Pentapetalae</taxon>
        <taxon>rosids</taxon>
        <taxon>malvids</taxon>
        <taxon>Brassicales</taxon>
        <taxon>Brassicaceae</taxon>
        <taxon>Brassiceae</taxon>
        <taxon>Brassica</taxon>
    </lineage>
</organism>
<keyword evidence="8" id="KW-0472">Membrane</keyword>
<keyword evidence="3" id="KW-0813">Transport</keyword>
<evidence type="ECO:0000256" key="9">
    <source>
        <dbReference type="SAM" id="Coils"/>
    </source>
</evidence>